<sequence>MSLAQVALVLAGNGLLAGLCLGLAFRVWRLRWDLAETTRQLDQWYDMAALSLSQTSYQLKQEQLQALIWQQKYGRLKRGYQQTRQLLALIGLVQRLLLYRAAISAKSPHRTRR</sequence>
<keyword evidence="1" id="KW-0812">Transmembrane</keyword>
<dbReference type="AlphaFoldDB" id="A0A8J7ASX5"/>
<dbReference type="RefSeq" id="WP_193911147.1">
    <property type="nucleotide sequence ID" value="NZ_JADEXG010000068.1"/>
</dbReference>
<keyword evidence="1" id="KW-1133">Transmembrane helix</keyword>
<dbReference type="EMBL" id="JADEXG010000068">
    <property type="protein sequence ID" value="MBE9079815.1"/>
    <property type="molecule type" value="Genomic_DNA"/>
</dbReference>
<protein>
    <submittedName>
        <fullName evidence="2">Uncharacterized protein</fullName>
    </submittedName>
</protein>
<reference evidence="2" key="1">
    <citation type="submission" date="2020-10" db="EMBL/GenBank/DDBJ databases">
        <authorList>
            <person name="Castelo-Branco R."/>
            <person name="Eusebio N."/>
            <person name="Adriana R."/>
            <person name="Vieira A."/>
            <person name="Brugerolle De Fraissinette N."/>
            <person name="Rezende De Castro R."/>
            <person name="Schneider M.P."/>
            <person name="Vasconcelos V."/>
            <person name="Leao P.N."/>
        </authorList>
    </citation>
    <scope>NUCLEOTIDE SEQUENCE</scope>
    <source>
        <strain evidence="2">LEGE 07310</strain>
    </source>
</reference>
<gene>
    <name evidence="2" type="ORF">IQ241_21385</name>
</gene>
<proteinExistence type="predicted"/>
<evidence type="ECO:0000313" key="3">
    <source>
        <dbReference type="Proteomes" id="UP000636505"/>
    </source>
</evidence>
<dbReference type="Proteomes" id="UP000636505">
    <property type="component" value="Unassembled WGS sequence"/>
</dbReference>
<evidence type="ECO:0000313" key="2">
    <source>
        <dbReference type="EMBL" id="MBE9079815.1"/>
    </source>
</evidence>
<keyword evidence="1" id="KW-0472">Membrane</keyword>
<keyword evidence="3" id="KW-1185">Reference proteome</keyword>
<feature type="transmembrane region" description="Helical" evidence="1">
    <location>
        <begin position="6"/>
        <end position="25"/>
    </location>
</feature>
<organism evidence="2 3">
    <name type="scientific">Vasconcelosia minhoensis LEGE 07310</name>
    <dbReference type="NCBI Taxonomy" id="915328"/>
    <lineage>
        <taxon>Bacteria</taxon>
        <taxon>Bacillati</taxon>
        <taxon>Cyanobacteriota</taxon>
        <taxon>Cyanophyceae</taxon>
        <taxon>Nodosilineales</taxon>
        <taxon>Cymatolegaceae</taxon>
        <taxon>Vasconcelosia</taxon>
        <taxon>Vasconcelosia minhoensis</taxon>
    </lineage>
</organism>
<accession>A0A8J7ASX5</accession>
<comment type="caution">
    <text evidence="2">The sequence shown here is derived from an EMBL/GenBank/DDBJ whole genome shotgun (WGS) entry which is preliminary data.</text>
</comment>
<name>A0A8J7ASX5_9CYAN</name>
<evidence type="ECO:0000256" key="1">
    <source>
        <dbReference type="SAM" id="Phobius"/>
    </source>
</evidence>